<comment type="pathway">
    <text evidence="3 7">Amino-sugar metabolism; N-acetylneuraminate degradation; D-fructose 6-phosphate from N-acetylneuraminate: step 3/5.</text>
</comment>
<keyword evidence="9" id="KW-1185">Reference proteome</keyword>
<dbReference type="AlphaFoldDB" id="A0A1I0KDA6"/>
<sequence length="234" mass="24288">MTPTAAHPVLEAIRGRLVVSCQAYPGESMRDPDTMRRVAEAAAAGGAAGIRAQGVEDLRRIRAALDLPLIGLWKDGDADVHITPTLEHALAVAEAGADIVAVDGTGRPRPDGRDLAGTVTAVHERTGRLVMADVSTYEEGVAAAEAGADVVGTTLAGYTPYSRRTDGPDLDLLARLAADLPVPVVAEGRIHTTEQAGAAVEAGAYAVVVGTAITHPTTITRWFAERVTSTTPRS</sequence>
<dbReference type="GO" id="GO:0006053">
    <property type="term" value="P:N-acetylmannosamine catabolic process"/>
    <property type="evidence" value="ECO:0007669"/>
    <property type="project" value="TreeGrafter"/>
</dbReference>
<organism evidence="8 9">
    <name type="scientific">Nonomuraea wenchangensis</name>
    <dbReference type="NCBI Taxonomy" id="568860"/>
    <lineage>
        <taxon>Bacteria</taxon>
        <taxon>Bacillati</taxon>
        <taxon>Actinomycetota</taxon>
        <taxon>Actinomycetes</taxon>
        <taxon>Streptosporangiales</taxon>
        <taxon>Streptosporangiaceae</taxon>
        <taxon>Nonomuraea</taxon>
    </lineage>
</organism>
<dbReference type="Proteomes" id="UP000199361">
    <property type="component" value="Unassembled WGS sequence"/>
</dbReference>
<proteinExistence type="inferred from homology"/>
<evidence type="ECO:0000313" key="9">
    <source>
        <dbReference type="Proteomes" id="UP000199361"/>
    </source>
</evidence>
<dbReference type="PANTHER" id="PTHR36204:SF1">
    <property type="entry name" value="N-ACETYLMANNOSAMINE-6-PHOSPHATE 2-EPIMERASE-RELATED"/>
    <property type="match status" value="1"/>
</dbReference>
<evidence type="ECO:0000256" key="5">
    <source>
        <dbReference type="ARBA" id="ARBA00023235"/>
    </source>
</evidence>
<dbReference type="Gene3D" id="3.20.20.70">
    <property type="entry name" value="Aldolase class I"/>
    <property type="match status" value="1"/>
</dbReference>
<name>A0A1I0KDA6_9ACTN</name>
<comment type="catalytic activity">
    <reaction evidence="1 7">
        <text>an N-acyl-D-glucosamine 6-phosphate = an N-acyl-D-mannosamine 6-phosphate</text>
        <dbReference type="Rhea" id="RHEA:23932"/>
        <dbReference type="ChEBI" id="CHEBI:57599"/>
        <dbReference type="ChEBI" id="CHEBI:57666"/>
        <dbReference type="EC" id="5.1.3.9"/>
    </reaction>
</comment>
<dbReference type="EC" id="5.1.3.9" evidence="7"/>
<evidence type="ECO:0000256" key="6">
    <source>
        <dbReference type="ARBA" id="ARBA00023277"/>
    </source>
</evidence>
<keyword evidence="5 7" id="KW-0413">Isomerase</keyword>
<dbReference type="SUPFAM" id="SSF51366">
    <property type="entry name" value="Ribulose-phoshate binding barrel"/>
    <property type="match status" value="1"/>
</dbReference>
<evidence type="ECO:0000256" key="7">
    <source>
        <dbReference type="HAMAP-Rule" id="MF_01235"/>
    </source>
</evidence>
<protein>
    <recommendedName>
        <fullName evidence="7">Putative N-acetylmannosamine-6-phosphate 2-epimerase</fullName>
        <ecNumber evidence="7">5.1.3.9</ecNumber>
    </recommendedName>
    <alternativeName>
        <fullName evidence="7">ManNAc-6-P epimerase</fullName>
    </alternativeName>
</protein>
<evidence type="ECO:0000256" key="4">
    <source>
        <dbReference type="ARBA" id="ARBA00007439"/>
    </source>
</evidence>
<dbReference type="OrthoDB" id="9781704at2"/>
<keyword evidence="6 7" id="KW-0119">Carbohydrate metabolism</keyword>
<dbReference type="UniPathway" id="UPA00629">
    <property type="reaction ID" value="UER00682"/>
</dbReference>
<evidence type="ECO:0000256" key="2">
    <source>
        <dbReference type="ARBA" id="ARBA00002147"/>
    </source>
</evidence>
<dbReference type="Pfam" id="PF04131">
    <property type="entry name" value="NanE"/>
    <property type="match status" value="1"/>
</dbReference>
<dbReference type="NCBIfam" id="NF002231">
    <property type="entry name" value="PRK01130.1"/>
    <property type="match status" value="1"/>
</dbReference>
<evidence type="ECO:0000313" key="8">
    <source>
        <dbReference type="EMBL" id="SEU22248.1"/>
    </source>
</evidence>
<dbReference type="PANTHER" id="PTHR36204">
    <property type="entry name" value="N-ACETYLMANNOSAMINE-6-PHOSPHATE 2-EPIMERASE-RELATED"/>
    <property type="match status" value="1"/>
</dbReference>
<dbReference type="HAMAP" id="MF_01235">
    <property type="entry name" value="ManNAc6P_epimer"/>
    <property type="match status" value="1"/>
</dbReference>
<accession>A0A1I0KDA6</accession>
<dbReference type="RefSeq" id="WP_091085196.1">
    <property type="nucleotide sequence ID" value="NZ_FOHX01000007.1"/>
</dbReference>
<reference evidence="8 9" key="1">
    <citation type="submission" date="2016-10" db="EMBL/GenBank/DDBJ databases">
        <authorList>
            <person name="de Groot N.N."/>
        </authorList>
    </citation>
    <scope>NUCLEOTIDE SEQUENCE [LARGE SCALE GENOMIC DNA]</scope>
    <source>
        <strain evidence="8 9">CGMCC 4.5598</strain>
    </source>
</reference>
<dbReference type="GO" id="GO:0005975">
    <property type="term" value="P:carbohydrate metabolic process"/>
    <property type="evidence" value="ECO:0007669"/>
    <property type="project" value="UniProtKB-UniRule"/>
</dbReference>
<evidence type="ECO:0000256" key="3">
    <source>
        <dbReference type="ARBA" id="ARBA00005081"/>
    </source>
</evidence>
<dbReference type="STRING" id="568860.SAMN05421811_107470"/>
<dbReference type="InterPro" id="IPR011060">
    <property type="entry name" value="RibuloseP-bd_barrel"/>
</dbReference>
<gene>
    <name evidence="7" type="primary">nanE</name>
    <name evidence="8" type="ORF">SAMN05421811_107470</name>
</gene>
<evidence type="ECO:0000256" key="1">
    <source>
        <dbReference type="ARBA" id="ARBA00000056"/>
    </source>
</evidence>
<dbReference type="GO" id="GO:0047465">
    <property type="term" value="F:N-acylglucosamine-6-phosphate 2-epimerase activity"/>
    <property type="evidence" value="ECO:0007669"/>
    <property type="project" value="UniProtKB-EC"/>
</dbReference>
<dbReference type="EMBL" id="FOHX01000007">
    <property type="protein sequence ID" value="SEU22248.1"/>
    <property type="molecule type" value="Genomic_DNA"/>
</dbReference>
<dbReference type="InterPro" id="IPR007260">
    <property type="entry name" value="NanE"/>
</dbReference>
<comment type="similarity">
    <text evidence="4 7">Belongs to the NanE family.</text>
</comment>
<comment type="function">
    <text evidence="2 7">Converts N-acetylmannosamine-6-phosphate (ManNAc-6-P) to N-acetylglucosamine-6-phosphate (GlcNAc-6-P).</text>
</comment>
<dbReference type="GO" id="GO:0019262">
    <property type="term" value="P:N-acetylneuraminate catabolic process"/>
    <property type="evidence" value="ECO:0007669"/>
    <property type="project" value="UniProtKB-UniRule"/>
</dbReference>
<dbReference type="GO" id="GO:0005829">
    <property type="term" value="C:cytosol"/>
    <property type="evidence" value="ECO:0007669"/>
    <property type="project" value="TreeGrafter"/>
</dbReference>
<dbReference type="InterPro" id="IPR013785">
    <property type="entry name" value="Aldolase_TIM"/>
</dbReference>